<dbReference type="AlphaFoldDB" id="A0A4Y3PEJ6"/>
<protein>
    <submittedName>
        <fullName evidence="2">Uncharacterized protein</fullName>
    </submittedName>
</protein>
<feature type="region of interest" description="Disordered" evidence="1">
    <location>
        <begin position="46"/>
        <end position="73"/>
    </location>
</feature>
<accession>A0A4Y3PEJ6</accession>
<evidence type="ECO:0000256" key="1">
    <source>
        <dbReference type="SAM" id="MobiDB-lite"/>
    </source>
</evidence>
<organism evidence="2 3">
    <name type="scientific">Brevibacillus parabrevis</name>
    <dbReference type="NCBI Taxonomy" id="54914"/>
    <lineage>
        <taxon>Bacteria</taxon>
        <taxon>Bacillati</taxon>
        <taxon>Bacillota</taxon>
        <taxon>Bacilli</taxon>
        <taxon>Bacillales</taxon>
        <taxon>Paenibacillaceae</taxon>
        <taxon>Brevibacillus</taxon>
    </lineage>
</organism>
<name>A0A4Y3PEJ6_BREPA</name>
<dbReference type="EMBL" id="BJMH01000002">
    <property type="protein sequence ID" value="GEB31115.1"/>
    <property type="molecule type" value="Genomic_DNA"/>
</dbReference>
<dbReference type="Proteomes" id="UP000316882">
    <property type="component" value="Unassembled WGS sequence"/>
</dbReference>
<evidence type="ECO:0000313" key="3">
    <source>
        <dbReference type="Proteomes" id="UP000316882"/>
    </source>
</evidence>
<reference evidence="2 3" key="1">
    <citation type="submission" date="2019-06" db="EMBL/GenBank/DDBJ databases">
        <title>Whole genome shotgun sequence of Brevibacillus parabrevis NBRC 12334.</title>
        <authorList>
            <person name="Hosoyama A."/>
            <person name="Uohara A."/>
            <person name="Ohji S."/>
            <person name="Ichikawa N."/>
        </authorList>
    </citation>
    <scope>NUCLEOTIDE SEQUENCE [LARGE SCALE GENOMIC DNA]</scope>
    <source>
        <strain evidence="2 3">NBRC 12334</strain>
    </source>
</reference>
<sequence length="73" mass="8327">MGCGCRKSHCKCYYKKCCKKKYYKKHCYYKPYYKMECKTGRGGCGHHHHHGESCGHGGDFGSSWGGHSHGGKY</sequence>
<comment type="caution">
    <text evidence="2">The sequence shown here is derived from an EMBL/GenBank/DDBJ whole genome shotgun (WGS) entry which is preliminary data.</text>
</comment>
<gene>
    <name evidence="2" type="ORF">BPA01_06950</name>
</gene>
<feature type="compositionally biased region" description="Gly residues" evidence="1">
    <location>
        <begin position="54"/>
        <end position="73"/>
    </location>
</feature>
<evidence type="ECO:0000313" key="2">
    <source>
        <dbReference type="EMBL" id="GEB31115.1"/>
    </source>
</evidence>
<keyword evidence="3" id="KW-1185">Reference proteome</keyword>
<proteinExistence type="predicted"/>